<sequence length="210" mass="23426">MSSNLQVRPVITTRFGAPYSRHFAFYGVSGGRQRMGIRPVDDGGCTMCIRRKSLDVRWTLAVRLYYWNDVGIAAQLFEGFFNVEIWGNNREEKKELARMGAKLKRYKESRRLASRQGDVPGHVQSAKMAVSAKPCNFGANAIFFGSIPSKSTGSLTRNGGAEGTELVLVLDQSVDSLPLALWRPKRTTKTTTHYGGDEAWEYGGDDSEEY</sequence>
<feature type="region of interest" description="Disordered" evidence="1">
    <location>
        <begin position="188"/>
        <end position="210"/>
    </location>
</feature>
<keyword evidence="3" id="KW-1185">Reference proteome</keyword>
<evidence type="ECO:0000313" key="2">
    <source>
        <dbReference type="EMBL" id="KAJ7697349.1"/>
    </source>
</evidence>
<organism evidence="2 3">
    <name type="scientific">Mycena rosella</name>
    <name type="common">Pink bonnet</name>
    <name type="synonym">Agaricus rosellus</name>
    <dbReference type="NCBI Taxonomy" id="1033263"/>
    <lineage>
        <taxon>Eukaryota</taxon>
        <taxon>Fungi</taxon>
        <taxon>Dikarya</taxon>
        <taxon>Basidiomycota</taxon>
        <taxon>Agaricomycotina</taxon>
        <taxon>Agaricomycetes</taxon>
        <taxon>Agaricomycetidae</taxon>
        <taxon>Agaricales</taxon>
        <taxon>Marasmiineae</taxon>
        <taxon>Mycenaceae</taxon>
        <taxon>Mycena</taxon>
    </lineage>
</organism>
<protein>
    <submittedName>
        <fullName evidence="2">Uncharacterized protein</fullName>
    </submittedName>
</protein>
<proteinExistence type="predicted"/>
<name>A0AAD7DRG0_MYCRO</name>
<dbReference type="AlphaFoldDB" id="A0AAD7DRG0"/>
<accession>A0AAD7DRG0</accession>
<evidence type="ECO:0000313" key="3">
    <source>
        <dbReference type="Proteomes" id="UP001221757"/>
    </source>
</evidence>
<feature type="compositionally biased region" description="Acidic residues" evidence="1">
    <location>
        <begin position="198"/>
        <end position="210"/>
    </location>
</feature>
<gene>
    <name evidence="2" type="ORF">B0H17DRAFT_1130339</name>
</gene>
<comment type="caution">
    <text evidence="2">The sequence shown here is derived from an EMBL/GenBank/DDBJ whole genome shotgun (WGS) entry which is preliminary data.</text>
</comment>
<dbReference type="EMBL" id="JARKIE010000030">
    <property type="protein sequence ID" value="KAJ7697349.1"/>
    <property type="molecule type" value="Genomic_DNA"/>
</dbReference>
<dbReference type="Proteomes" id="UP001221757">
    <property type="component" value="Unassembled WGS sequence"/>
</dbReference>
<evidence type="ECO:0000256" key="1">
    <source>
        <dbReference type="SAM" id="MobiDB-lite"/>
    </source>
</evidence>
<reference evidence="2" key="1">
    <citation type="submission" date="2023-03" db="EMBL/GenBank/DDBJ databases">
        <title>Massive genome expansion in bonnet fungi (Mycena s.s.) driven by repeated elements and novel gene families across ecological guilds.</title>
        <authorList>
            <consortium name="Lawrence Berkeley National Laboratory"/>
            <person name="Harder C.B."/>
            <person name="Miyauchi S."/>
            <person name="Viragh M."/>
            <person name="Kuo A."/>
            <person name="Thoen E."/>
            <person name="Andreopoulos B."/>
            <person name="Lu D."/>
            <person name="Skrede I."/>
            <person name="Drula E."/>
            <person name="Henrissat B."/>
            <person name="Morin E."/>
            <person name="Kohler A."/>
            <person name="Barry K."/>
            <person name="LaButti K."/>
            <person name="Morin E."/>
            <person name="Salamov A."/>
            <person name="Lipzen A."/>
            <person name="Mereny Z."/>
            <person name="Hegedus B."/>
            <person name="Baldrian P."/>
            <person name="Stursova M."/>
            <person name="Weitz H."/>
            <person name="Taylor A."/>
            <person name="Grigoriev I.V."/>
            <person name="Nagy L.G."/>
            <person name="Martin F."/>
            <person name="Kauserud H."/>
        </authorList>
    </citation>
    <scope>NUCLEOTIDE SEQUENCE</scope>
    <source>
        <strain evidence="2">CBHHK067</strain>
    </source>
</reference>